<evidence type="ECO:0000259" key="2">
    <source>
        <dbReference type="Pfam" id="PF03070"/>
    </source>
</evidence>
<protein>
    <submittedName>
        <fullName evidence="3">Thiaminase /4-amino-5-aminomethyl-2-methylpyrimidine deaminase</fullName>
    </submittedName>
</protein>
<comment type="pathway">
    <text evidence="1">Cofactor biosynthesis; thiamine diphosphate biosynthesis.</text>
</comment>
<dbReference type="SUPFAM" id="SSF48613">
    <property type="entry name" value="Heme oxygenase-like"/>
    <property type="match status" value="1"/>
</dbReference>
<organism evidence="3 4">
    <name type="scientific">Rhodococcoides kroppenstedtii</name>
    <dbReference type="NCBI Taxonomy" id="293050"/>
    <lineage>
        <taxon>Bacteria</taxon>
        <taxon>Bacillati</taxon>
        <taxon>Actinomycetota</taxon>
        <taxon>Actinomycetes</taxon>
        <taxon>Mycobacteriales</taxon>
        <taxon>Nocardiaceae</taxon>
        <taxon>Rhodococcoides</taxon>
    </lineage>
</organism>
<dbReference type="Pfam" id="PF03070">
    <property type="entry name" value="TENA_THI-4"/>
    <property type="match status" value="1"/>
</dbReference>
<evidence type="ECO:0000256" key="1">
    <source>
        <dbReference type="ARBA" id="ARBA00004948"/>
    </source>
</evidence>
<gene>
    <name evidence="3" type="ORF">SAMN05444374_11269</name>
</gene>
<reference evidence="3 4" key="1">
    <citation type="submission" date="2016-10" db="EMBL/GenBank/DDBJ databases">
        <authorList>
            <person name="de Groot N.N."/>
        </authorList>
    </citation>
    <scope>NUCLEOTIDE SEQUENCE [LARGE SCALE GENOMIC DNA]</scope>
    <source>
        <strain evidence="3 4">DSM 44908</strain>
    </source>
</reference>
<sequence>MTPANLMQIILTKGCPAMPHTTLPETPLPAPPGESTRFTDHLWDVTADLRRAIDGLEFLRRLGDGTLPVESFRTYIEQDGLYLEGYAKALALLASRAPDPVDGAFWATSAATAVTVEKSLHADLLGDPRLGDAPTSLEHSPACLGYVSYLTATAATDSYAVGAAAALPCFWIYAEVGRTLAASAREVLAADPDHPYARWVTTYDAEDFQVSAARAREVVDAAARGAGPDERARMTRAFVVALRYELLFWDTALHTTPWPAA</sequence>
<accession>A0A1I0U2H4</accession>
<dbReference type="GO" id="GO:0005829">
    <property type="term" value="C:cytosol"/>
    <property type="evidence" value="ECO:0007669"/>
    <property type="project" value="TreeGrafter"/>
</dbReference>
<evidence type="ECO:0000313" key="4">
    <source>
        <dbReference type="Proteomes" id="UP000182054"/>
    </source>
</evidence>
<dbReference type="Gene3D" id="1.20.910.10">
    <property type="entry name" value="Heme oxygenase-like"/>
    <property type="match status" value="1"/>
</dbReference>
<dbReference type="CDD" id="cd19365">
    <property type="entry name" value="TenA_C-like"/>
    <property type="match status" value="1"/>
</dbReference>
<dbReference type="EMBL" id="FOJN01000012">
    <property type="protein sequence ID" value="SFA58245.1"/>
    <property type="molecule type" value="Genomic_DNA"/>
</dbReference>
<dbReference type="Proteomes" id="UP000182054">
    <property type="component" value="Unassembled WGS sequence"/>
</dbReference>
<dbReference type="PANTHER" id="PTHR43198">
    <property type="entry name" value="BIFUNCTIONAL TH2 PROTEIN"/>
    <property type="match status" value="1"/>
</dbReference>
<dbReference type="InterPro" id="IPR004305">
    <property type="entry name" value="Thiaminase-2/PQQC"/>
</dbReference>
<feature type="domain" description="Thiaminase-2/PQQC" evidence="2">
    <location>
        <begin position="57"/>
        <end position="253"/>
    </location>
</feature>
<dbReference type="PANTHER" id="PTHR43198:SF2">
    <property type="entry name" value="SI:CH1073-67J19.1-RELATED"/>
    <property type="match status" value="1"/>
</dbReference>
<name>A0A1I0U2H4_9NOCA</name>
<dbReference type="AlphaFoldDB" id="A0A1I0U2H4"/>
<dbReference type="InterPro" id="IPR050967">
    <property type="entry name" value="Thiamine_Salvage_TenA"/>
</dbReference>
<evidence type="ECO:0000313" key="3">
    <source>
        <dbReference type="EMBL" id="SFA58245.1"/>
    </source>
</evidence>
<dbReference type="InterPro" id="IPR016084">
    <property type="entry name" value="Haem_Oase-like_multi-hlx"/>
</dbReference>
<proteinExistence type="predicted"/>